<keyword evidence="3" id="KW-0732">Signal</keyword>
<dbReference type="Proteomes" id="UP001596023">
    <property type="component" value="Unassembled WGS sequence"/>
</dbReference>
<dbReference type="RefSeq" id="WP_379993378.1">
    <property type="nucleotide sequence ID" value="NZ_JBHSGN010000004.1"/>
</dbReference>
<dbReference type="Gene3D" id="1.50.10.10">
    <property type="match status" value="1"/>
</dbReference>
<dbReference type="PANTHER" id="PTHR36845:SF1">
    <property type="entry name" value="HYDROLASE, PUTATIVE (AFU_ORTHOLOGUE AFUA_7G05090)-RELATED"/>
    <property type="match status" value="1"/>
</dbReference>
<dbReference type="EMBL" id="JBHSGN010000004">
    <property type="protein sequence ID" value="MFC4672198.1"/>
    <property type="molecule type" value="Genomic_DNA"/>
</dbReference>
<name>A0ABV9KQ46_9BACT</name>
<evidence type="ECO:0000256" key="1">
    <source>
        <dbReference type="ARBA" id="ARBA00022801"/>
    </source>
</evidence>
<dbReference type="InterPro" id="IPR012341">
    <property type="entry name" value="6hp_glycosidase-like_sf"/>
</dbReference>
<organism evidence="4 5">
    <name type="scientific">Dysgonomonas termitidis</name>
    <dbReference type="NCBI Taxonomy" id="1516126"/>
    <lineage>
        <taxon>Bacteria</taxon>
        <taxon>Pseudomonadati</taxon>
        <taxon>Bacteroidota</taxon>
        <taxon>Bacteroidia</taxon>
        <taxon>Bacteroidales</taxon>
        <taxon>Dysgonomonadaceae</taxon>
        <taxon>Dysgonomonas</taxon>
    </lineage>
</organism>
<dbReference type="PROSITE" id="PS51257">
    <property type="entry name" value="PROKAR_LIPOPROTEIN"/>
    <property type="match status" value="1"/>
</dbReference>
<dbReference type="InterPro" id="IPR052369">
    <property type="entry name" value="UG_Glycosaminoglycan_Hydrolase"/>
</dbReference>
<keyword evidence="1 4" id="KW-0378">Hydrolase</keyword>
<keyword evidence="5" id="KW-1185">Reference proteome</keyword>
<dbReference type="GO" id="GO:0016787">
    <property type="term" value="F:hydrolase activity"/>
    <property type="evidence" value="ECO:0007669"/>
    <property type="project" value="UniProtKB-KW"/>
</dbReference>
<gene>
    <name evidence="4" type="ORF">ACFO6W_00675</name>
</gene>
<proteinExistence type="inferred from homology"/>
<protein>
    <submittedName>
        <fullName evidence="4">Glycoside hydrolase family 88 protein</fullName>
    </submittedName>
</protein>
<dbReference type="Pfam" id="PF07470">
    <property type="entry name" value="Glyco_hydro_88"/>
    <property type="match status" value="1"/>
</dbReference>
<evidence type="ECO:0000313" key="4">
    <source>
        <dbReference type="EMBL" id="MFC4672198.1"/>
    </source>
</evidence>
<comment type="similarity">
    <text evidence="2">Belongs to the glycosyl hydrolase 88 family.</text>
</comment>
<feature type="signal peptide" evidence="3">
    <location>
        <begin position="1"/>
        <end position="20"/>
    </location>
</feature>
<accession>A0ABV9KQ46</accession>
<evidence type="ECO:0000256" key="2">
    <source>
        <dbReference type="ARBA" id="ARBA00038358"/>
    </source>
</evidence>
<reference evidence="5" key="1">
    <citation type="journal article" date="2019" name="Int. J. Syst. Evol. Microbiol.">
        <title>The Global Catalogue of Microorganisms (GCM) 10K type strain sequencing project: providing services to taxonomists for standard genome sequencing and annotation.</title>
        <authorList>
            <consortium name="The Broad Institute Genomics Platform"/>
            <consortium name="The Broad Institute Genome Sequencing Center for Infectious Disease"/>
            <person name="Wu L."/>
            <person name="Ma J."/>
        </authorList>
    </citation>
    <scope>NUCLEOTIDE SEQUENCE [LARGE SCALE GENOMIC DNA]</scope>
    <source>
        <strain evidence="5">CCUG 66188</strain>
    </source>
</reference>
<sequence>MNLRNFKLLFLTFAMISLVAACQNKQREKEDFIKGNVKFATAQTDIMLQVVGEPTGNNYPRTMKRNGELAVTSMYDWTPGFFPGSLWYLYELTGETKWRDMAEKWTTSLEPLKTFTGHHDLGFMMYCSYGNAERLDPKPEYKEILIESANSLSSRFSEKTQTIKSWNYRKNWNDTTEWFYPVIIDNMMNLEMLFYASKVSGDKKYYDIAVKHSESTLKNHFRKDFSTYHVVDYDTITGNVLDQATCQGFSDNSTWSRGQAWAIYGFTMVYRETKDPKFLDAAIKATEMYLKNLPEDMVPLWDFNAGEAGYAAEGKSYAVEFPGKELRDASAAAIVCSALFELSGYANKPEYLDYAIKMLYSLASPAYRAPLGENAGFLLMHSVGSIPHKSEIDKPLVYADYYFLEALIRYRNMNSQNNTLYQD</sequence>
<feature type="chain" id="PRO_5045731380" evidence="3">
    <location>
        <begin position="21"/>
        <end position="423"/>
    </location>
</feature>
<evidence type="ECO:0000256" key="3">
    <source>
        <dbReference type="SAM" id="SignalP"/>
    </source>
</evidence>
<dbReference type="PANTHER" id="PTHR36845">
    <property type="entry name" value="HYDROLASE, PUTATIVE (AFU_ORTHOLOGUE AFUA_7G05090)-RELATED"/>
    <property type="match status" value="1"/>
</dbReference>
<comment type="caution">
    <text evidence="4">The sequence shown here is derived from an EMBL/GenBank/DDBJ whole genome shotgun (WGS) entry which is preliminary data.</text>
</comment>
<dbReference type="SUPFAM" id="SSF48208">
    <property type="entry name" value="Six-hairpin glycosidases"/>
    <property type="match status" value="1"/>
</dbReference>
<dbReference type="InterPro" id="IPR008928">
    <property type="entry name" value="6-hairpin_glycosidase_sf"/>
</dbReference>
<evidence type="ECO:0000313" key="5">
    <source>
        <dbReference type="Proteomes" id="UP001596023"/>
    </source>
</evidence>
<dbReference type="InterPro" id="IPR010905">
    <property type="entry name" value="Glyco_hydro_88"/>
</dbReference>